<gene>
    <name evidence="2" type="ORF">CB5_LOCUS4679</name>
</gene>
<organism evidence="2">
    <name type="scientific">Ananas comosus var. bracteatus</name>
    <name type="common">red pineapple</name>
    <dbReference type="NCBI Taxonomy" id="296719"/>
    <lineage>
        <taxon>Eukaryota</taxon>
        <taxon>Viridiplantae</taxon>
        <taxon>Streptophyta</taxon>
        <taxon>Embryophyta</taxon>
        <taxon>Tracheophyta</taxon>
        <taxon>Spermatophyta</taxon>
        <taxon>Magnoliopsida</taxon>
        <taxon>Liliopsida</taxon>
        <taxon>Poales</taxon>
        <taxon>Bromeliaceae</taxon>
        <taxon>Bromelioideae</taxon>
        <taxon>Ananas</taxon>
    </lineage>
</organism>
<sequence length="99" mass="11014">MPLLNPTFQLHQLFGPDFQPPDQNAPHIQMPFAYSLRYCIHWLAPVQSPPKQINDARLQSAPSPGQPTTPSEASEATSSTKCSKEVVQQIARRGVTFSR</sequence>
<proteinExistence type="predicted"/>
<accession>A0A6V7NSJ3</accession>
<protein>
    <submittedName>
        <fullName evidence="2">Uncharacterized protein</fullName>
    </submittedName>
</protein>
<reference evidence="2" key="1">
    <citation type="submission" date="2020-07" db="EMBL/GenBank/DDBJ databases">
        <authorList>
            <person name="Lin J."/>
        </authorList>
    </citation>
    <scope>NUCLEOTIDE SEQUENCE</scope>
</reference>
<evidence type="ECO:0000256" key="1">
    <source>
        <dbReference type="SAM" id="MobiDB-lite"/>
    </source>
</evidence>
<name>A0A6V7NSJ3_ANACO</name>
<dbReference type="AlphaFoldDB" id="A0A6V7NSJ3"/>
<evidence type="ECO:0000313" key="2">
    <source>
        <dbReference type="EMBL" id="CAD1821468.1"/>
    </source>
</evidence>
<feature type="region of interest" description="Disordered" evidence="1">
    <location>
        <begin position="51"/>
        <end position="85"/>
    </location>
</feature>
<dbReference type="EMBL" id="LR862141">
    <property type="protein sequence ID" value="CAD1821468.1"/>
    <property type="molecule type" value="Genomic_DNA"/>
</dbReference>
<feature type="compositionally biased region" description="Low complexity" evidence="1">
    <location>
        <begin position="68"/>
        <end position="80"/>
    </location>
</feature>